<dbReference type="GO" id="GO:0016702">
    <property type="term" value="F:oxidoreductase activity, acting on single donors with incorporation of molecular oxygen, incorporation of two atoms of oxygen"/>
    <property type="evidence" value="ECO:0007669"/>
    <property type="project" value="InterPro"/>
</dbReference>
<evidence type="ECO:0000313" key="4">
    <source>
        <dbReference type="EMBL" id="AEI49104.1"/>
    </source>
</evidence>
<dbReference type="SUPFAM" id="SSF49482">
    <property type="entry name" value="Aromatic compound dioxygenase"/>
    <property type="match status" value="1"/>
</dbReference>
<evidence type="ECO:0000256" key="1">
    <source>
        <dbReference type="SAM" id="MobiDB-lite"/>
    </source>
</evidence>
<keyword evidence="2" id="KW-0732">Signal</keyword>
<dbReference type="KEGG" id="rsi:Runsl_2706"/>
<proteinExistence type="predicted"/>
<feature type="signal peptide" evidence="2">
    <location>
        <begin position="1"/>
        <end position="25"/>
    </location>
</feature>
<accession>A0A7U4E695</accession>
<dbReference type="Proteomes" id="UP000000493">
    <property type="component" value="Chromosome"/>
</dbReference>
<keyword evidence="5" id="KW-1185">Reference proteome</keyword>
<dbReference type="InterPro" id="IPR000627">
    <property type="entry name" value="Intradiol_dOase_C"/>
</dbReference>
<dbReference type="PANTHER" id="PTHR34315">
    <property type="match status" value="1"/>
</dbReference>
<dbReference type="InterPro" id="IPR015889">
    <property type="entry name" value="Intradiol_dOase_core"/>
</dbReference>
<name>A0A7U4E695_RUNSL</name>
<protein>
    <submittedName>
        <fullName evidence="4">Intradiol ring-cleavage dioxygenase</fullName>
    </submittedName>
</protein>
<dbReference type="Pfam" id="PF00775">
    <property type="entry name" value="Dioxygenase_C"/>
    <property type="match status" value="1"/>
</dbReference>
<keyword evidence="4" id="KW-0223">Dioxygenase</keyword>
<feature type="chain" id="PRO_5030634114" evidence="2">
    <location>
        <begin position="26"/>
        <end position="246"/>
    </location>
</feature>
<dbReference type="PANTHER" id="PTHR34315:SF1">
    <property type="entry name" value="INTRADIOL RING-CLEAVAGE DIOXYGENASES DOMAIN-CONTAINING PROTEIN-RELATED"/>
    <property type="match status" value="1"/>
</dbReference>
<feature type="domain" description="Intradiol ring-cleavage dioxygenases" evidence="3">
    <location>
        <begin position="80"/>
        <end position="188"/>
    </location>
</feature>
<reference evidence="4 5" key="2">
    <citation type="journal article" date="2012" name="Stand. Genomic Sci.">
        <title>Complete genome sequence of the aquatic bacterium Runella slithyformis type strain (LSU 4(T)).</title>
        <authorList>
            <person name="Copeland A."/>
            <person name="Zhang X."/>
            <person name="Misra M."/>
            <person name="Lapidus A."/>
            <person name="Nolan M."/>
            <person name="Lucas S."/>
            <person name="Deshpande S."/>
            <person name="Cheng J.F."/>
            <person name="Tapia R."/>
            <person name="Goodwin L.A."/>
            <person name="Pitluck S."/>
            <person name="Liolios K."/>
            <person name="Pagani I."/>
            <person name="Ivanova N."/>
            <person name="Mikhailova N."/>
            <person name="Pati A."/>
            <person name="Chen A."/>
            <person name="Palaniappan K."/>
            <person name="Land M."/>
            <person name="Hauser L."/>
            <person name="Pan C."/>
            <person name="Jeffries C.D."/>
            <person name="Detter J.C."/>
            <person name="Brambilla E.M."/>
            <person name="Rohde M."/>
            <person name="Djao O.D."/>
            <person name="Goker M."/>
            <person name="Sikorski J."/>
            <person name="Tindall B.J."/>
            <person name="Woyke T."/>
            <person name="Bristow J."/>
            <person name="Eisen J.A."/>
            <person name="Markowitz V."/>
            <person name="Hugenholtz P."/>
            <person name="Kyrpides N.C."/>
            <person name="Klenk H.P."/>
            <person name="Mavromatis K."/>
        </authorList>
    </citation>
    <scope>NUCLEOTIDE SEQUENCE [LARGE SCALE GENOMIC DNA]</scope>
    <source>
        <strain evidence="5">ATCC 29530 / DSM 19594 / LMG 11500 / NCIMB 11436 / LSU 4</strain>
    </source>
</reference>
<evidence type="ECO:0000259" key="3">
    <source>
        <dbReference type="Pfam" id="PF00775"/>
    </source>
</evidence>
<evidence type="ECO:0000256" key="2">
    <source>
        <dbReference type="SAM" id="SignalP"/>
    </source>
</evidence>
<gene>
    <name evidence="4" type="ordered locus">Runsl_2706</name>
</gene>
<dbReference type="RefSeq" id="WP_013928413.1">
    <property type="nucleotide sequence ID" value="NC_015703.1"/>
</dbReference>
<feature type="compositionally biased region" description="Low complexity" evidence="1">
    <location>
        <begin position="34"/>
        <end position="48"/>
    </location>
</feature>
<feature type="region of interest" description="Disordered" evidence="1">
    <location>
        <begin position="28"/>
        <end position="69"/>
    </location>
</feature>
<keyword evidence="4" id="KW-0560">Oxidoreductase</keyword>
<organism evidence="4 5">
    <name type="scientific">Runella slithyformis (strain ATCC 29530 / DSM 19594 / LMG 11500 / NCIMB 11436 / LSU 4)</name>
    <dbReference type="NCBI Taxonomy" id="761193"/>
    <lineage>
        <taxon>Bacteria</taxon>
        <taxon>Pseudomonadati</taxon>
        <taxon>Bacteroidota</taxon>
        <taxon>Cytophagia</taxon>
        <taxon>Cytophagales</taxon>
        <taxon>Spirosomataceae</taxon>
        <taxon>Runella</taxon>
    </lineage>
</organism>
<dbReference type="Gene3D" id="2.60.130.10">
    <property type="entry name" value="Aromatic compound dioxygenase"/>
    <property type="match status" value="1"/>
</dbReference>
<dbReference type="EMBL" id="CP002859">
    <property type="protein sequence ID" value="AEI49104.1"/>
    <property type="molecule type" value="Genomic_DNA"/>
</dbReference>
<dbReference type="AlphaFoldDB" id="A0A7U4E695"/>
<dbReference type="PROSITE" id="PS51257">
    <property type="entry name" value="PROKAR_LIPOPROTEIN"/>
    <property type="match status" value="1"/>
</dbReference>
<sequence>MERKDFLKRSLSVLGIAAVAPLAGACSKTDVAPTSTTDTTTTTGSTNGTAGGTCVTTPSETEGPFPTKTPSSLVLKDIRSDRTGVPMSVTITIKNKNNNCEALAGALVDIWHCDAAGNYSEYGGTGMQSTNYTSVHFLRGRQTTDATGNVGFTTIFPGWYSGRAVHIHVHIYNASGKSLLVTQIAFPAAVCNTVFTAATNFYTKGKADTTNEKDNVFSDGFANELASVSGSVANGYALTHTIVVSA</sequence>
<dbReference type="GO" id="GO:0008199">
    <property type="term" value="F:ferric iron binding"/>
    <property type="evidence" value="ECO:0007669"/>
    <property type="project" value="InterPro"/>
</dbReference>
<reference evidence="5" key="1">
    <citation type="submission" date="2011-06" db="EMBL/GenBank/DDBJ databases">
        <title>The complete genome of chromosome of Runella slithyformis DSM 19594.</title>
        <authorList>
            <consortium name="US DOE Joint Genome Institute (JGI-PGF)"/>
            <person name="Lucas S."/>
            <person name="Han J."/>
            <person name="Lapidus A."/>
            <person name="Bruce D."/>
            <person name="Goodwin L."/>
            <person name="Pitluck S."/>
            <person name="Peters L."/>
            <person name="Kyrpides N."/>
            <person name="Mavromatis K."/>
            <person name="Ivanova N."/>
            <person name="Ovchinnikova G."/>
            <person name="Zhang X."/>
            <person name="Misra M."/>
            <person name="Detter J.C."/>
            <person name="Tapia R."/>
            <person name="Han C."/>
            <person name="Land M."/>
            <person name="Hauser L."/>
            <person name="Markowitz V."/>
            <person name="Cheng J.-F."/>
            <person name="Hugenholtz P."/>
            <person name="Woyke T."/>
            <person name="Wu D."/>
            <person name="Tindall B."/>
            <person name="Faehrich R."/>
            <person name="Brambilla E."/>
            <person name="Klenk H.-P."/>
            <person name="Eisen J.A."/>
        </authorList>
    </citation>
    <scope>NUCLEOTIDE SEQUENCE [LARGE SCALE GENOMIC DNA]</scope>
    <source>
        <strain evidence="5">ATCC 29530 / DSM 19594 / LMG 11500 / NCIMB 11436 / LSU 4</strain>
    </source>
</reference>
<evidence type="ECO:0000313" key="5">
    <source>
        <dbReference type="Proteomes" id="UP000000493"/>
    </source>
</evidence>